<protein>
    <recommendedName>
        <fullName evidence="12">HTH myb-type domain-containing protein</fullName>
    </recommendedName>
</protein>
<evidence type="ECO:0008006" key="12">
    <source>
        <dbReference type="Google" id="ProtNLM"/>
    </source>
</evidence>
<accession>A0ABC8UKJ7</accession>
<keyword evidence="4" id="KW-0175">Coiled coil</keyword>
<dbReference type="Gene3D" id="1.10.10.60">
    <property type="entry name" value="Homeodomain-like"/>
    <property type="match status" value="1"/>
</dbReference>
<evidence type="ECO:0000256" key="5">
    <source>
        <dbReference type="ARBA" id="ARBA00023163"/>
    </source>
</evidence>
<evidence type="ECO:0000259" key="8">
    <source>
        <dbReference type="Pfam" id="PF00249"/>
    </source>
</evidence>
<dbReference type="EMBL" id="CAUOFW020008091">
    <property type="protein sequence ID" value="CAK9181580.1"/>
    <property type="molecule type" value="Genomic_DNA"/>
</dbReference>
<feature type="region of interest" description="Disordered" evidence="7">
    <location>
        <begin position="197"/>
        <end position="253"/>
    </location>
</feature>
<dbReference type="Pfam" id="PF00249">
    <property type="entry name" value="Myb_DNA-binding"/>
    <property type="match status" value="1"/>
</dbReference>
<keyword evidence="3" id="KW-0805">Transcription regulation</keyword>
<proteinExistence type="inferred from homology"/>
<evidence type="ECO:0000259" key="9">
    <source>
        <dbReference type="Pfam" id="PF14379"/>
    </source>
</evidence>
<name>A0ABC8UKJ7_9AQUA</name>
<dbReference type="InterPro" id="IPR025756">
    <property type="entry name" value="Myb_CC_LHEQLE"/>
</dbReference>
<dbReference type="FunFam" id="1.10.10.60:FF:000002">
    <property type="entry name" value="Myb family transcription factor"/>
    <property type="match status" value="1"/>
</dbReference>
<dbReference type="PANTHER" id="PTHR31499:SF85">
    <property type="entry name" value="TRANSCRIPTION FACTOR MYB-RELATED FAMILY"/>
    <property type="match status" value="1"/>
</dbReference>
<evidence type="ECO:0000256" key="6">
    <source>
        <dbReference type="ARBA" id="ARBA00023242"/>
    </source>
</evidence>
<comment type="subcellular location">
    <subcellularLocation>
        <location evidence="1">Nucleus</location>
    </subcellularLocation>
</comment>
<sequence>MNLISEVLKNIGRILCKFLSFFAMNTQKISCKEQIHHPWLVNDYISEYSSHSPQFSQPPHHMGLFFQSPAMEEGSKQENCWHVDSSSTIISHIGSPASAFYATERYMGFPQYDYQAGSHNFSPQQSKICDLQIPSYQQSGDGFCAGSPEQAQQNFQCKSAPQNQYCGSSERSYELPRISLSENDRILQLKRKLLDDFDTPDSRQPSIPLHRNQDHSISQNFSGSQLVHQRQSVGPSGGVSVTSGNFVPSGTVQSSKTRIRWTQDLHDQFVECVNHLGGADRATPKAILNLMASEGLTIFHVKSHLQKYRSIAKHMPESAEGKSEKANNVPQIDSKIGMQITEALQLQLDVQRRLHEQLEIQRTLQLRIEEQGKQLKMMFDQQHKTNKSLFATHTSNMEPPDDLSISPEDVQALILEVPENTTSHLK</sequence>
<evidence type="ECO:0000313" key="10">
    <source>
        <dbReference type="EMBL" id="CAK9181580.1"/>
    </source>
</evidence>
<dbReference type="NCBIfam" id="TIGR01557">
    <property type="entry name" value="myb_SHAQKYF"/>
    <property type="match status" value="1"/>
</dbReference>
<evidence type="ECO:0000256" key="3">
    <source>
        <dbReference type="ARBA" id="ARBA00023015"/>
    </source>
</evidence>
<dbReference type="AlphaFoldDB" id="A0ABC8UKJ7"/>
<evidence type="ECO:0000256" key="4">
    <source>
        <dbReference type="ARBA" id="ARBA00023054"/>
    </source>
</evidence>
<evidence type="ECO:0000256" key="2">
    <source>
        <dbReference type="ARBA" id="ARBA00006783"/>
    </source>
</evidence>
<gene>
    <name evidence="10" type="ORF">ILEXP_LOCUS51654</name>
</gene>
<organism evidence="10 11">
    <name type="scientific">Ilex paraguariensis</name>
    <name type="common">yerba mate</name>
    <dbReference type="NCBI Taxonomy" id="185542"/>
    <lineage>
        <taxon>Eukaryota</taxon>
        <taxon>Viridiplantae</taxon>
        <taxon>Streptophyta</taxon>
        <taxon>Embryophyta</taxon>
        <taxon>Tracheophyta</taxon>
        <taxon>Spermatophyta</taxon>
        <taxon>Magnoliopsida</taxon>
        <taxon>eudicotyledons</taxon>
        <taxon>Gunneridae</taxon>
        <taxon>Pentapetalae</taxon>
        <taxon>asterids</taxon>
        <taxon>campanulids</taxon>
        <taxon>Aquifoliales</taxon>
        <taxon>Aquifoliaceae</taxon>
        <taxon>Ilex</taxon>
    </lineage>
</organism>
<feature type="domain" description="Myb-like" evidence="8">
    <location>
        <begin position="260"/>
        <end position="309"/>
    </location>
</feature>
<keyword evidence="5" id="KW-0804">Transcription</keyword>
<feature type="compositionally biased region" description="Polar residues" evidence="7">
    <location>
        <begin position="215"/>
        <end position="231"/>
    </location>
</feature>
<keyword evidence="11" id="KW-1185">Reference proteome</keyword>
<feature type="domain" description="MYB-CC type transcription factor LHEQLE-containing" evidence="9">
    <location>
        <begin position="338"/>
        <end position="385"/>
    </location>
</feature>
<dbReference type="SUPFAM" id="SSF46689">
    <property type="entry name" value="Homeodomain-like"/>
    <property type="match status" value="1"/>
</dbReference>
<dbReference type="Proteomes" id="UP001642360">
    <property type="component" value="Unassembled WGS sequence"/>
</dbReference>
<dbReference type="PANTHER" id="PTHR31499">
    <property type="entry name" value="MYB FAMILY TRANSCRIPTION FACTOR PHL11"/>
    <property type="match status" value="1"/>
</dbReference>
<dbReference type="GO" id="GO:0005634">
    <property type="term" value="C:nucleus"/>
    <property type="evidence" value="ECO:0007669"/>
    <property type="project" value="UniProtKB-SubCell"/>
</dbReference>
<dbReference type="InterPro" id="IPR009057">
    <property type="entry name" value="Homeodomain-like_sf"/>
</dbReference>
<dbReference type="InterPro" id="IPR001005">
    <property type="entry name" value="SANT/Myb"/>
</dbReference>
<feature type="compositionally biased region" description="Low complexity" evidence="7">
    <location>
        <begin position="232"/>
        <end position="244"/>
    </location>
</feature>
<comment type="caution">
    <text evidence="10">The sequence shown here is derived from an EMBL/GenBank/DDBJ whole genome shotgun (WGS) entry which is preliminary data.</text>
</comment>
<evidence type="ECO:0000313" key="11">
    <source>
        <dbReference type="Proteomes" id="UP001642360"/>
    </source>
</evidence>
<dbReference type="Pfam" id="PF14379">
    <property type="entry name" value="Myb_CC_LHEQLE"/>
    <property type="match status" value="1"/>
</dbReference>
<comment type="similarity">
    <text evidence="2">Belongs to the MYB-CC family.</text>
</comment>
<evidence type="ECO:0000256" key="7">
    <source>
        <dbReference type="SAM" id="MobiDB-lite"/>
    </source>
</evidence>
<reference evidence="10 11" key="1">
    <citation type="submission" date="2024-02" db="EMBL/GenBank/DDBJ databases">
        <authorList>
            <person name="Vignale AGUSTIN F."/>
            <person name="Sosa J E."/>
            <person name="Modenutti C."/>
        </authorList>
    </citation>
    <scope>NUCLEOTIDE SEQUENCE [LARGE SCALE GENOMIC DNA]</scope>
</reference>
<dbReference type="InterPro" id="IPR006447">
    <property type="entry name" value="Myb_dom_plants"/>
</dbReference>
<dbReference type="InterPro" id="IPR046955">
    <property type="entry name" value="PHR1-like"/>
</dbReference>
<keyword evidence="6" id="KW-0539">Nucleus</keyword>
<evidence type="ECO:0000256" key="1">
    <source>
        <dbReference type="ARBA" id="ARBA00004123"/>
    </source>
</evidence>